<comment type="caution">
    <text evidence="1">The sequence shown here is derived from an EMBL/GenBank/DDBJ whole genome shotgun (WGS) entry which is preliminary data.</text>
</comment>
<dbReference type="AlphaFoldDB" id="X1TVU5"/>
<reference evidence="1" key="1">
    <citation type="journal article" date="2014" name="Front. Microbiol.">
        <title>High frequency of phylogenetically diverse reductive dehalogenase-homologous genes in deep subseafloor sedimentary metagenomes.</title>
        <authorList>
            <person name="Kawai M."/>
            <person name="Futagami T."/>
            <person name="Toyoda A."/>
            <person name="Takaki Y."/>
            <person name="Nishi S."/>
            <person name="Hori S."/>
            <person name="Arai W."/>
            <person name="Tsubouchi T."/>
            <person name="Morono Y."/>
            <person name="Uchiyama I."/>
            <person name="Ito T."/>
            <person name="Fujiyama A."/>
            <person name="Inagaki F."/>
            <person name="Takami H."/>
        </authorList>
    </citation>
    <scope>NUCLEOTIDE SEQUENCE</scope>
    <source>
        <strain evidence="1">Expedition CK06-06</strain>
    </source>
</reference>
<proteinExistence type="predicted"/>
<gene>
    <name evidence="1" type="ORF">S12H4_33063</name>
</gene>
<evidence type="ECO:0000313" key="1">
    <source>
        <dbReference type="EMBL" id="GAI95471.1"/>
    </source>
</evidence>
<name>X1TVU5_9ZZZZ</name>
<organism evidence="1">
    <name type="scientific">marine sediment metagenome</name>
    <dbReference type="NCBI Taxonomy" id="412755"/>
    <lineage>
        <taxon>unclassified sequences</taxon>
        <taxon>metagenomes</taxon>
        <taxon>ecological metagenomes</taxon>
    </lineage>
</organism>
<dbReference type="EMBL" id="BARW01019454">
    <property type="protein sequence ID" value="GAI95471.1"/>
    <property type="molecule type" value="Genomic_DNA"/>
</dbReference>
<accession>X1TVU5</accession>
<sequence>MSTVHSILVFAFKNKAKINFVDGQSSYLAGYDNAVVSESWT</sequence>
<feature type="non-terminal residue" evidence="1">
    <location>
        <position position="41"/>
    </location>
</feature>
<protein>
    <submittedName>
        <fullName evidence="1">Uncharacterized protein</fullName>
    </submittedName>
</protein>